<comment type="caution">
    <text evidence="2">The sequence shown here is derived from an EMBL/GenBank/DDBJ whole genome shotgun (WGS) entry which is preliminary data.</text>
</comment>
<dbReference type="Pfam" id="PF07098">
    <property type="entry name" value="DUF1360"/>
    <property type="match status" value="1"/>
</dbReference>
<accession>A0A398AWJ3</accession>
<evidence type="ECO:0000313" key="2">
    <source>
        <dbReference type="EMBL" id="RID82037.1"/>
    </source>
</evidence>
<dbReference type="AlphaFoldDB" id="A0A398AWJ3"/>
<proteinExistence type="predicted"/>
<dbReference type="OrthoDB" id="4722315at2"/>
<keyword evidence="1" id="KW-0472">Membrane</keyword>
<dbReference type="InterPro" id="IPR010773">
    <property type="entry name" value="Mycophage_PG1_Gp7"/>
</dbReference>
<name>A0A398AWJ3_9BACI</name>
<organism evidence="2 3">
    <name type="scientific">Mesobacillus zeae</name>
    <dbReference type="NCBI Taxonomy" id="1917180"/>
    <lineage>
        <taxon>Bacteria</taxon>
        <taxon>Bacillati</taxon>
        <taxon>Bacillota</taxon>
        <taxon>Bacilli</taxon>
        <taxon>Bacillales</taxon>
        <taxon>Bacillaceae</taxon>
        <taxon>Mesobacillus</taxon>
    </lineage>
</organism>
<dbReference type="EMBL" id="QWVT01000044">
    <property type="protein sequence ID" value="RID82037.1"/>
    <property type="molecule type" value="Genomic_DNA"/>
</dbReference>
<feature type="transmembrane region" description="Helical" evidence="1">
    <location>
        <begin position="6"/>
        <end position="25"/>
    </location>
</feature>
<reference evidence="2 3" key="1">
    <citation type="submission" date="2018-08" db="EMBL/GenBank/DDBJ databases">
        <title>Bacillus jemisoniae sp. nov., Bacillus chryseoplanitiae sp. nov., Bacillus resnikiae sp. nov., and Bacillus frankliniae sp. nov., isolated from Viking spacecraft and associated surfaces.</title>
        <authorList>
            <person name="Seuylemezian A."/>
            <person name="Vaishampayan P."/>
        </authorList>
    </citation>
    <scope>NUCLEOTIDE SEQUENCE [LARGE SCALE GENOMIC DNA]</scope>
    <source>
        <strain evidence="2 3">JJ-247</strain>
    </source>
</reference>
<gene>
    <name evidence="2" type="ORF">D1970_20170</name>
</gene>
<sequence length="120" mass="13555">MSLGNDVWSFVILGLASFRLTRLLVYDKITEFLRSPFIGESVERDEDGHENIYLVPKGKGLQKWLGELLSCHWCTGIWVSAFLYVIFFMYPDVGWPAIMILSVAAIGSIIEVIVTKLIGE</sequence>
<dbReference type="RefSeq" id="WP_119114650.1">
    <property type="nucleotide sequence ID" value="NZ_CBCSEO010000001.1"/>
</dbReference>
<feature type="transmembrane region" description="Helical" evidence="1">
    <location>
        <begin position="93"/>
        <end position="114"/>
    </location>
</feature>
<protein>
    <submittedName>
        <fullName evidence="2">DUF1360 domain-containing protein</fullName>
    </submittedName>
</protein>
<keyword evidence="1" id="KW-0812">Transmembrane</keyword>
<keyword evidence="3" id="KW-1185">Reference proteome</keyword>
<feature type="transmembrane region" description="Helical" evidence="1">
    <location>
        <begin position="64"/>
        <end position="87"/>
    </location>
</feature>
<evidence type="ECO:0000313" key="3">
    <source>
        <dbReference type="Proteomes" id="UP000265816"/>
    </source>
</evidence>
<dbReference type="Proteomes" id="UP000265816">
    <property type="component" value="Unassembled WGS sequence"/>
</dbReference>
<evidence type="ECO:0000256" key="1">
    <source>
        <dbReference type="SAM" id="Phobius"/>
    </source>
</evidence>
<keyword evidence="1" id="KW-1133">Transmembrane helix</keyword>